<dbReference type="Pfam" id="PF00583">
    <property type="entry name" value="Acetyltransf_1"/>
    <property type="match status" value="1"/>
</dbReference>
<evidence type="ECO:0000313" key="2">
    <source>
        <dbReference type="EMBL" id="TDQ43944.1"/>
    </source>
</evidence>
<dbReference type="OrthoDB" id="5459937at2"/>
<dbReference type="PROSITE" id="PS51186">
    <property type="entry name" value="GNAT"/>
    <property type="match status" value="1"/>
</dbReference>
<dbReference type="SUPFAM" id="SSF55729">
    <property type="entry name" value="Acyl-CoA N-acyltransferases (Nat)"/>
    <property type="match status" value="1"/>
</dbReference>
<dbReference type="AlphaFoldDB" id="A0A4R6UL34"/>
<evidence type="ECO:0000259" key="1">
    <source>
        <dbReference type="PROSITE" id="PS51186"/>
    </source>
</evidence>
<dbReference type="InterPro" id="IPR000182">
    <property type="entry name" value="GNAT_dom"/>
</dbReference>
<keyword evidence="2" id="KW-0808">Transferase</keyword>
<feature type="domain" description="N-acetyltransferase" evidence="1">
    <location>
        <begin position="2"/>
        <end position="165"/>
    </location>
</feature>
<protein>
    <submittedName>
        <fullName evidence="2">Phosphinothricin acetyltransferase</fullName>
    </submittedName>
</protein>
<name>A0A4R6UL34_9BURK</name>
<dbReference type="Gene3D" id="3.40.630.30">
    <property type="match status" value="1"/>
</dbReference>
<gene>
    <name evidence="2" type="ORF">DFR43_10422</name>
</gene>
<comment type="caution">
    <text evidence="2">The sequence shown here is derived from an EMBL/GenBank/DDBJ whole genome shotgun (WGS) entry which is preliminary data.</text>
</comment>
<sequence>MILIRPSSDADIDAIASIYAHHVLHGTATFETAPPSALEMAQRRSDVLSKGLPWLVVEVDGRVQGYAYANWFRPRDAFRYCAEDSIYLAPGMEGRGLGRALLAELLRCCESAGMRKMVAVIGDSANQGSIGLHRALGFAHAGTMAASGWKLGRWLDIVLMERALGPGGSTPPSVTDGTFSATAAQT</sequence>
<dbReference type="Proteomes" id="UP000295510">
    <property type="component" value="Unassembled WGS sequence"/>
</dbReference>
<dbReference type="EMBL" id="SNYL01000004">
    <property type="protein sequence ID" value="TDQ43944.1"/>
    <property type="molecule type" value="Genomic_DNA"/>
</dbReference>
<dbReference type="PANTHER" id="PTHR43072:SF8">
    <property type="entry name" value="ACYLTRANSFERASE FABY-RELATED"/>
    <property type="match status" value="1"/>
</dbReference>
<dbReference type="CDD" id="cd04301">
    <property type="entry name" value="NAT_SF"/>
    <property type="match status" value="1"/>
</dbReference>
<dbReference type="PANTHER" id="PTHR43072">
    <property type="entry name" value="N-ACETYLTRANSFERASE"/>
    <property type="match status" value="1"/>
</dbReference>
<proteinExistence type="predicted"/>
<keyword evidence="3" id="KW-1185">Reference proteome</keyword>
<dbReference type="GO" id="GO:0016747">
    <property type="term" value="F:acyltransferase activity, transferring groups other than amino-acyl groups"/>
    <property type="evidence" value="ECO:0007669"/>
    <property type="project" value="InterPro"/>
</dbReference>
<evidence type="ECO:0000313" key="3">
    <source>
        <dbReference type="Proteomes" id="UP000295510"/>
    </source>
</evidence>
<organism evidence="2 3">
    <name type="scientific">Tepidicella xavieri</name>
    <dbReference type="NCBI Taxonomy" id="360241"/>
    <lineage>
        <taxon>Bacteria</taxon>
        <taxon>Pseudomonadati</taxon>
        <taxon>Pseudomonadota</taxon>
        <taxon>Betaproteobacteria</taxon>
        <taxon>Burkholderiales</taxon>
        <taxon>Tepidicella</taxon>
    </lineage>
</organism>
<reference evidence="2 3" key="1">
    <citation type="submission" date="2019-03" db="EMBL/GenBank/DDBJ databases">
        <title>Genomic Encyclopedia of Type Strains, Phase IV (KMG-IV): sequencing the most valuable type-strain genomes for metagenomic binning, comparative biology and taxonomic classification.</title>
        <authorList>
            <person name="Goeker M."/>
        </authorList>
    </citation>
    <scope>NUCLEOTIDE SEQUENCE [LARGE SCALE GENOMIC DNA]</scope>
    <source>
        <strain evidence="2 3">DSM 19605</strain>
    </source>
</reference>
<dbReference type="RefSeq" id="WP_133596142.1">
    <property type="nucleotide sequence ID" value="NZ_SNYL01000004.1"/>
</dbReference>
<dbReference type="InterPro" id="IPR016181">
    <property type="entry name" value="Acyl_CoA_acyltransferase"/>
</dbReference>
<accession>A0A4R6UL34</accession>